<dbReference type="Gene3D" id="3.30.9.10">
    <property type="entry name" value="D-Amino Acid Oxidase, subunit A, domain 2"/>
    <property type="match status" value="1"/>
</dbReference>
<dbReference type="SUPFAM" id="SSF51905">
    <property type="entry name" value="FAD/NAD(P)-binding domain"/>
    <property type="match status" value="1"/>
</dbReference>
<evidence type="ECO:0000259" key="2">
    <source>
        <dbReference type="Pfam" id="PF01266"/>
    </source>
</evidence>
<dbReference type="EMBL" id="JAQFWP010000080">
    <property type="protein sequence ID" value="MDA2808334.1"/>
    <property type="molecule type" value="Genomic_DNA"/>
</dbReference>
<dbReference type="PANTHER" id="PTHR13847:SF285">
    <property type="entry name" value="FAD DEPENDENT OXIDOREDUCTASE DOMAIN-CONTAINING PROTEIN"/>
    <property type="match status" value="1"/>
</dbReference>
<dbReference type="Pfam" id="PF01266">
    <property type="entry name" value="DAO"/>
    <property type="match status" value="1"/>
</dbReference>
<keyword evidence="4" id="KW-1185">Reference proteome</keyword>
<name>A0ABT4TUE5_9ACTN</name>
<dbReference type="RefSeq" id="WP_270680932.1">
    <property type="nucleotide sequence ID" value="NZ_JAQFWP010000080.1"/>
</dbReference>
<feature type="region of interest" description="Disordered" evidence="1">
    <location>
        <begin position="300"/>
        <end position="323"/>
    </location>
</feature>
<dbReference type="InterPro" id="IPR006076">
    <property type="entry name" value="FAD-dep_OxRdtase"/>
</dbReference>
<feature type="domain" description="FAD dependent oxidoreductase" evidence="2">
    <location>
        <begin position="47"/>
        <end position="396"/>
    </location>
</feature>
<protein>
    <submittedName>
        <fullName evidence="3">FAD-binding oxidoreductase</fullName>
    </submittedName>
</protein>
<gene>
    <name evidence="3" type="ORF">O4U47_27750</name>
</gene>
<comment type="caution">
    <text evidence="3">The sequence shown here is derived from an EMBL/GenBank/DDBJ whole genome shotgun (WGS) entry which is preliminary data.</text>
</comment>
<dbReference type="PANTHER" id="PTHR13847">
    <property type="entry name" value="SARCOSINE DEHYDROGENASE-RELATED"/>
    <property type="match status" value="1"/>
</dbReference>
<reference evidence="3" key="1">
    <citation type="submission" date="2023-01" db="EMBL/GenBank/DDBJ databases">
        <title>Draft genome sequence of Nocardiopsis sp. LSu2-4 isolated from halophytes.</title>
        <authorList>
            <person name="Duangmal K."/>
            <person name="Chantavorakit T."/>
        </authorList>
    </citation>
    <scope>NUCLEOTIDE SEQUENCE</scope>
    <source>
        <strain evidence="3">LSu2-4</strain>
    </source>
</reference>
<evidence type="ECO:0000256" key="1">
    <source>
        <dbReference type="SAM" id="MobiDB-lite"/>
    </source>
</evidence>
<dbReference type="Proteomes" id="UP001165685">
    <property type="component" value="Unassembled WGS sequence"/>
</dbReference>
<accession>A0ABT4TUE5</accession>
<organism evidence="3 4">
    <name type="scientific">Nocardiopsis suaedae</name>
    <dbReference type="NCBI Taxonomy" id="3018444"/>
    <lineage>
        <taxon>Bacteria</taxon>
        <taxon>Bacillati</taxon>
        <taxon>Actinomycetota</taxon>
        <taxon>Actinomycetes</taxon>
        <taxon>Streptosporangiales</taxon>
        <taxon>Nocardiopsidaceae</taxon>
        <taxon>Nocardiopsis</taxon>
    </lineage>
</organism>
<feature type="region of interest" description="Disordered" evidence="1">
    <location>
        <begin position="440"/>
        <end position="465"/>
    </location>
</feature>
<dbReference type="Gene3D" id="3.50.50.60">
    <property type="entry name" value="FAD/NAD(P)-binding domain"/>
    <property type="match status" value="1"/>
</dbReference>
<proteinExistence type="predicted"/>
<evidence type="ECO:0000313" key="4">
    <source>
        <dbReference type="Proteomes" id="UP001165685"/>
    </source>
</evidence>
<sequence>MKLFASAAEMRPVPRSEGFRNGGVSYWYREEGTPERRASLQGDAEYDVCVVGAGFTGLWTAYYLAEADPGLRVAVVEREFAGHGAAGRGAGLVTAHFPGPREELARRRGKGAVIALQRALMAAVDEVVAVAEKEDLDTGAVKGGMRTTATNTAQKERLTAEVAWLQEWGFWPEDLYVDGDGRAYTPHAADLDPVRLARGLAEAVERGGVEVFEGTPVTAVAPGGADGPAAVTPFGTVRARTLILATEGFPAPGAEAWPTESCAMIATEPLEEGLWEEIGWDGREMRADAAHRPAFARRTPDGRLAVGGRGALPRGGAQGEAGTAPPQAIAELWRALAGMFPEAADVPIAHAWTGPVGAPADRAPVLTLDRETGVGVAGGYGRFGMALSNVVGRTLRDTVLERRTELVRLPWSDLEGTKSPRLRRIGRQVARGLYRGADKRETSRLTGTSRLATVAERLSPKGTAE</sequence>
<dbReference type="InterPro" id="IPR036188">
    <property type="entry name" value="FAD/NAD-bd_sf"/>
</dbReference>
<evidence type="ECO:0000313" key="3">
    <source>
        <dbReference type="EMBL" id="MDA2808334.1"/>
    </source>
</evidence>